<feature type="compositionally biased region" description="Polar residues" evidence="1">
    <location>
        <begin position="391"/>
        <end position="403"/>
    </location>
</feature>
<dbReference type="Gene3D" id="3.60.10.10">
    <property type="entry name" value="Endonuclease/exonuclease/phosphatase"/>
    <property type="match status" value="1"/>
</dbReference>
<dbReference type="EMBL" id="BSXT01003460">
    <property type="protein sequence ID" value="GMF54203.1"/>
    <property type="molecule type" value="Genomic_DNA"/>
</dbReference>
<feature type="compositionally biased region" description="Basic and acidic residues" evidence="1">
    <location>
        <begin position="452"/>
        <end position="463"/>
    </location>
</feature>
<dbReference type="PANTHER" id="PTHR12121:SF36">
    <property type="entry name" value="ENDONUCLEASE_EXONUCLEASE_PHOSPHATASE DOMAIN-CONTAINING PROTEIN"/>
    <property type="match status" value="1"/>
</dbReference>
<dbReference type="Proteomes" id="UP001165121">
    <property type="component" value="Unassembled WGS sequence"/>
</dbReference>
<evidence type="ECO:0000256" key="2">
    <source>
        <dbReference type="SAM" id="Phobius"/>
    </source>
</evidence>
<feature type="region of interest" description="Disordered" evidence="1">
    <location>
        <begin position="384"/>
        <end position="403"/>
    </location>
</feature>
<keyword evidence="3" id="KW-0732">Signal</keyword>
<feature type="region of interest" description="Disordered" evidence="1">
    <location>
        <begin position="410"/>
        <end position="486"/>
    </location>
</feature>
<feature type="compositionally biased region" description="Low complexity" evidence="1">
    <location>
        <begin position="323"/>
        <end position="349"/>
    </location>
</feature>
<keyword evidence="2" id="KW-0472">Membrane</keyword>
<protein>
    <submittedName>
        <fullName evidence="4">Unnamed protein product</fullName>
    </submittedName>
</protein>
<sequence length="577" mass="61554">MMRAVLFAAAQLLLAVAADKDVKVNIMSFNIRTSQASTDAGSTCSSWDGIRKENVISNIKTVAADFVGTQETSDAQKVYLDEQLEGTYSVIGESTGSLNGNANEWDALYYRSDTWSLITNGMFWLGPDPDTMSAAWGMSYYRTCVWGRFKHIDTGATICVLNTHYETPGNDEAQENGSNIILERIKTNCDANDNLIVLTGDFNALKSYSAMQIMFDNNMEDPSDEGTFCGDMLSATCSVKYDFTLFRAQSDQACHLRSEISRINYDGCYSSDHAGLVGSFCLRGTCCSNSSSSGSVGSYIRDDSVAGESDVIGTVKASDPTVGKTTTESTSSQSSGSAKSISTSSEGGSSAFTTVGVIVGSFGFCGLVALVVIRRKKQLEEQANLEKSYDPDNSSYFPGSTAASALPDMTALSPLPEDDGEQVPQSPIPELAAVPRGTRISTSSSVSASDSEVARQDDIRSSEVPRASRVISTSASERSSTAMMDNAGDSEYSSAFSNSVLNDEGDFNTSVISYGNSSVLNAEGEFGASVISYGNSSFSSYAESYGSSSIAMSKVNFSEIFSRDSDDSEFSMSQSKK</sequence>
<proteinExistence type="predicted"/>
<evidence type="ECO:0000256" key="1">
    <source>
        <dbReference type="SAM" id="MobiDB-lite"/>
    </source>
</evidence>
<feature type="chain" id="PRO_5040785355" evidence="3">
    <location>
        <begin position="19"/>
        <end position="577"/>
    </location>
</feature>
<comment type="caution">
    <text evidence="4">The sequence shown here is derived from an EMBL/GenBank/DDBJ whole genome shotgun (WGS) entry which is preliminary data.</text>
</comment>
<dbReference type="OrthoDB" id="276515at2759"/>
<keyword evidence="2" id="KW-0812">Transmembrane</keyword>
<feature type="compositionally biased region" description="Polar residues" evidence="1">
    <location>
        <begin position="470"/>
        <end position="483"/>
    </location>
</feature>
<dbReference type="SUPFAM" id="SSF56219">
    <property type="entry name" value="DNase I-like"/>
    <property type="match status" value="1"/>
</dbReference>
<dbReference type="GO" id="GO:0000175">
    <property type="term" value="F:3'-5'-RNA exonuclease activity"/>
    <property type="evidence" value="ECO:0007669"/>
    <property type="project" value="TreeGrafter"/>
</dbReference>
<evidence type="ECO:0000256" key="3">
    <source>
        <dbReference type="SAM" id="SignalP"/>
    </source>
</evidence>
<reference evidence="4" key="1">
    <citation type="submission" date="2023-04" db="EMBL/GenBank/DDBJ databases">
        <title>Phytophthora fragariaefolia NBRC 109709.</title>
        <authorList>
            <person name="Ichikawa N."/>
            <person name="Sato H."/>
            <person name="Tonouchi N."/>
        </authorList>
    </citation>
    <scope>NUCLEOTIDE SEQUENCE</scope>
    <source>
        <strain evidence="4">NBRC 109709</strain>
    </source>
</reference>
<accession>A0A9W6Y751</accession>
<feature type="region of interest" description="Disordered" evidence="1">
    <location>
        <begin position="316"/>
        <end position="349"/>
    </location>
</feature>
<keyword evidence="5" id="KW-1185">Reference proteome</keyword>
<keyword evidence="2" id="KW-1133">Transmembrane helix</keyword>
<feature type="signal peptide" evidence="3">
    <location>
        <begin position="1"/>
        <end position="18"/>
    </location>
</feature>
<feature type="transmembrane region" description="Helical" evidence="2">
    <location>
        <begin position="351"/>
        <end position="373"/>
    </location>
</feature>
<gene>
    <name evidence="4" type="ORF">Pfra01_002256100</name>
</gene>
<feature type="compositionally biased region" description="Low complexity" evidence="1">
    <location>
        <begin position="441"/>
        <end position="451"/>
    </location>
</feature>
<dbReference type="InterPro" id="IPR036691">
    <property type="entry name" value="Endo/exonu/phosph_ase_sf"/>
</dbReference>
<dbReference type="AlphaFoldDB" id="A0A9W6Y751"/>
<name>A0A9W6Y751_9STRA</name>
<dbReference type="PANTHER" id="PTHR12121">
    <property type="entry name" value="CARBON CATABOLITE REPRESSOR PROTEIN 4"/>
    <property type="match status" value="1"/>
</dbReference>
<dbReference type="InterPro" id="IPR050410">
    <property type="entry name" value="CCR4/nocturin_mRNA_transcr"/>
</dbReference>
<evidence type="ECO:0000313" key="4">
    <source>
        <dbReference type="EMBL" id="GMF54203.1"/>
    </source>
</evidence>
<organism evidence="4 5">
    <name type="scientific">Phytophthora fragariaefolia</name>
    <dbReference type="NCBI Taxonomy" id="1490495"/>
    <lineage>
        <taxon>Eukaryota</taxon>
        <taxon>Sar</taxon>
        <taxon>Stramenopiles</taxon>
        <taxon>Oomycota</taxon>
        <taxon>Peronosporomycetes</taxon>
        <taxon>Peronosporales</taxon>
        <taxon>Peronosporaceae</taxon>
        <taxon>Phytophthora</taxon>
    </lineage>
</organism>
<evidence type="ECO:0000313" key="5">
    <source>
        <dbReference type="Proteomes" id="UP001165121"/>
    </source>
</evidence>